<evidence type="ECO:0000256" key="5">
    <source>
        <dbReference type="PIRSR" id="PIRSR605493-1"/>
    </source>
</evidence>
<evidence type="ECO:0000256" key="2">
    <source>
        <dbReference type="ARBA" id="ARBA00016549"/>
    </source>
</evidence>
<comment type="cofactor">
    <cofactor evidence="1">
        <name>a divalent metal cation</name>
        <dbReference type="ChEBI" id="CHEBI:60240"/>
    </cofactor>
</comment>
<sequence>MAFQKLNAPFPKLSDVALDAWRAIPPAVASDCLNRTQAMSAVIKPVSTGITLCGQARTVTAMAGDCGSICELIGEALSGEIIVVDAGGVDDTAVWGGIMTAEAAHRKLGGAVVFGAIRDVEEVRQLQFNMFCKAVVPRGPHHGFGGIIDGAISMAGAVVRPGDIVLGNDDGVVIVPLERAEETLAAAQAHIIKEQAWLHGIRSGQTIQQMFNMQTSRHK</sequence>
<dbReference type="RefSeq" id="WP_113945856.1">
    <property type="nucleotide sequence ID" value="NZ_JBHEEG010000010.1"/>
</dbReference>
<evidence type="ECO:0000256" key="1">
    <source>
        <dbReference type="ARBA" id="ARBA00001968"/>
    </source>
</evidence>
<dbReference type="Gene3D" id="3.50.30.40">
    <property type="entry name" value="Ribonuclease E inhibitor RraA/RraA-like"/>
    <property type="match status" value="1"/>
</dbReference>
<dbReference type="PANTHER" id="PTHR33254:SF4">
    <property type="entry name" value="4-HYDROXY-4-METHYL-2-OXOGLUTARATE ALDOLASE 3-RELATED"/>
    <property type="match status" value="1"/>
</dbReference>
<dbReference type="GO" id="GO:0046872">
    <property type="term" value="F:metal ion binding"/>
    <property type="evidence" value="ECO:0007669"/>
    <property type="project" value="UniProtKB-KW"/>
</dbReference>
<gene>
    <name evidence="6" type="ORF">DFR47_10929</name>
</gene>
<dbReference type="CDD" id="cd16841">
    <property type="entry name" value="RraA_family"/>
    <property type="match status" value="1"/>
</dbReference>
<feature type="binding site" evidence="5">
    <location>
        <position position="119"/>
    </location>
    <ligand>
        <name>Mg(2+)</name>
        <dbReference type="ChEBI" id="CHEBI:18420"/>
    </ligand>
</feature>
<dbReference type="AlphaFoldDB" id="A0A366DNY7"/>
<dbReference type="Pfam" id="PF03737">
    <property type="entry name" value="RraA-like"/>
    <property type="match status" value="1"/>
</dbReference>
<organism evidence="6 7">
    <name type="scientific">Pseudochrobactrum asaccharolyticum</name>
    <dbReference type="NCBI Taxonomy" id="354351"/>
    <lineage>
        <taxon>Bacteria</taxon>
        <taxon>Pseudomonadati</taxon>
        <taxon>Pseudomonadota</taxon>
        <taxon>Alphaproteobacteria</taxon>
        <taxon>Hyphomicrobiales</taxon>
        <taxon>Brucellaceae</taxon>
        <taxon>Pseudochrobactrum</taxon>
    </lineage>
</organism>
<reference evidence="6 7" key="1">
    <citation type="submission" date="2018-06" db="EMBL/GenBank/DDBJ databases">
        <title>Genomic Encyclopedia of Type Strains, Phase IV (KMG-IV): sequencing the most valuable type-strain genomes for metagenomic binning, comparative biology and taxonomic classification.</title>
        <authorList>
            <person name="Goeker M."/>
        </authorList>
    </citation>
    <scope>NUCLEOTIDE SEQUENCE [LARGE SCALE GENOMIC DNA]</scope>
    <source>
        <strain evidence="6 7">DSM 25619</strain>
    </source>
</reference>
<evidence type="ECO:0000256" key="4">
    <source>
        <dbReference type="ARBA" id="ARBA00030169"/>
    </source>
</evidence>
<keyword evidence="7" id="KW-1185">Reference proteome</keyword>
<dbReference type="EMBL" id="QNRH01000009">
    <property type="protein sequence ID" value="RBO91169.1"/>
    <property type="molecule type" value="Genomic_DNA"/>
</dbReference>
<feature type="binding site" evidence="5">
    <location>
        <begin position="96"/>
        <end position="99"/>
    </location>
    <ligand>
        <name>substrate</name>
    </ligand>
</feature>
<name>A0A366DNY7_9HYPH</name>
<comment type="cofactor">
    <cofactor evidence="5">
        <name>Mg(2+)</name>
        <dbReference type="ChEBI" id="CHEBI:18420"/>
    </cofactor>
</comment>
<dbReference type="OrthoDB" id="9812532at2"/>
<keyword evidence="5" id="KW-0479">Metal-binding</keyword>
<feature type="binding site" evidence="5">
    <location>
        <position position="118"/>
    </location>
    <ligand>
        <name>substrate</name>
    </ligand>
</feature>
<accession>A0A366DNY7</accession>
<evidence type="ECO:0000313" key="7">
    <source>
        <dbReference type="Proteomes" id="UP000252893"/>
    </source>
</evidence>
<dbReference type="InterPro" id="IPR036704">
    <property type="entry name" value="RraA/RraA-like_sf"/>
</dbReference>
<dbReference type="Proteomes" id="UP000252893">
    <property type="component" value="Unassembled WGS sequence"/>
</dbReference>
<dbReference type="SUPFAM" id="SSF89562">
    <property type="entry name" value="RraA-like"/>
    <property type="match status" value="1"/>
</dbReference>
<dbReference type="PANTHER" id="PTHR33254">
    <property type="entry name" value="4-HYDROXY-4-METHYL-2-OXOGLUTARATE ALDOLASE 3-RELATED"/>
    <property type="match status" value="1"/>
</dbReference>
<evidence type="ECO:0000313" key="6">
    <source>
        <dbReference type="EMBL" id="RBO91169.1"/>
    </source>
</evidence>
<protein>
    <recommendedName>
        <fullName evidence="2">Putative 4-hydroxy-4-methyl-2-oxoglutarate aldolase</fullName>
    </recommendedName>
    <alternativeName>
        <fullName evidence="3">Regulator of ribonuclease activity homolog</fullName>
    </alternativeName>
    <alternativeName>
        <fullName evidence="4">RraA-like protein</fullName>
    </alternativeName>
</protein>
<keyword evidence="5" id="KW-0460">Magnesium</keyword>
<comment type="caution">
    <text evidence="6">The sequence shown here is derived from an EMBL/GenBank/DDBJ whole genome shotgun (WGS) entry which is preliminary data.</text>
</comment>
<dbReference type="InterPro" id="IPR005493">
    <property type="entry name" value="RraA/RraA-like"/>
</dbReference>
<evidence type="ECO:0000256" key="3">
    <source>
        <dbReference type="ARBA" id="ARBA00029596"/>
    </source>
</evidence>
<proteinExistence type="predicted"/>